<dbReference type="Gene3D" id="3.40.50.1010">
    <property type="entry name" value="5'-nuclease"/>
    <property type="match status" value="1"/>
</dbReference>
<dbReference type="InterPro" id="IPR029060">
    <property type="entry name" value="PIN-like_dom_sf"/>
</dbReference>
<dbReference type="InterPro" id="IPR002716">
    <property type="entry name" value="PIN_dom"/>
</dbReference>
<comment type="caution">
    <text evidence="2">The sequence shown here is derived from an EMBL/GenBank/DDBJ whole genome shotgun (WGS) entry which is preliminary data.</text>
</comment>
<gene>
    <name evidence="2" type="ORF">C943_04049</name>
</gene>
<name>M7YAM2_9BACT</name>
<reference evidence="2" key="1">
    <citation type="submission" date="2013-01" db="EMBL/GenBank/DDBJ databases">
        <title>Genome assembly of Mariniradius saccharolyticus AK6.</title>
        <authorList>
            <person name="Vaidya B."/>
            <person name="Khatri I."/>
            <person name="Tanuku N.R.S."/>
            <person name="Subramanian S."/>
            <person name="Pinnaka A."/>
        </authorList>
    </citation>
    <scope>NUCLEOTIDE SEQUENCE [LARGE SCALE GENOMIC DNA]</scope>
    <source>
        <strain evidence="2">AK6</strain>
    </source>
</reference>
<feature type="domain" description="PIN" evidence="1">
    <location>
        <begin position="10"/>
        <end position="70"/>
    </location>
</feature>
<dbReference type="Proteomes" id="UP000010953">
    <property type="component" value="Unassembled WGS sequence"/>
</dbReference>
<evidence type="ECO:0000313" key="3">
    <source>
        <dbReference type="Proteomes" id="UP000010953"/>
    </source>
</evidence>
<dbReference type="AlphaFoldDB" id="M7YAM2"/>
<evidence type="ECO:0000313" key="2">
    <source>
        <dbReference type="EMBL" id="EMS34231.1"/>
    </source>
</evidence>
<sequence length="84" mass="9208">MEVLGYHLLSPKEKLDFENLFSTIPLVPISPSIIEKAIQIKQIKRVTLGDSLIAATALDIEAELVTANSKDFEGIFGLKVTNPL</sequence>
<keyword evidence="3" id="KW-1185">Reference proteome</keyword>
<organism evidence="2 3">
    <name type="scientific">Mariniradius saccharolyticus AK6</name>
    <dbReference type="NCBI Taxonomy" id="1239962"/>
    <lineage>
        <taxon>Bacteria</taxon>
        <taxon>Pseudomonadati</taxon>
        <taxon>Bacteroidota</taxon>
        <taxon>Cytophagia</taxon>
        <taxon>Cytophagales</taxon>
        <taxon>Cyclobacteriaceae</taxon>
        <taxon>Mariniradius</taxon>
    </lineage>
</organism>
<evidence type="ECO:0000259" key="1">
    <source>
        <dbReference type="Pfam" id="PF01850"/>
    </source>
</evidence>
<dbReference type="SUPFAM" id="SSF88723">
    <property type="entry name" value="PIN domain-like"/>
    <property type="match status" value="1"/>
</dbReference>
<accession>M7YAM2</accession>
<dbReference type="STRING" id="1239962.C943_04049"/>
<dbReference type="eggNOG" id="COG1487">
    <property type="taxonomic scope" value="Bacteria"/>
</dbReference>
<protein>
    <submittedName>
        <fullName evidence="2">PilT-like protein</fullName>
    </submittedName>
</protein>
<dbReference type="Pfam" id="PF01850">
    <property type="entry name" value="PIN"/>
    <property type="match status" value="1"/>
</dbReference>
<dbReference type="InParanoid" id="M7YAM2"/>
<proteinExistence type="predicted"/>
<dbReference type="EMBL" id="AMZY02000007">
    <property type="protein sequence ID" value="EMS34231.1"/>
    <property type="molecule type" value="Genomic_DNA"/>
</dbReference>